<dbReference type="GO" id="GO:0005737">
    <property type="term" value="C:cytoplasm"/>
    <property type="evidence" value="ECO:0007669"/>
    <property type="project" value="UniProtKB-SubCell"/>
</dbReference>
<dbReference type="Gene3D" id="3.10.20.90">
    <property type="entry name" value="Phosphatidylinositol 3-kinase Catalytic Subunit, Chain A, domain 1"/>
    <property type="match status" value="1"/>
</dbReference>
<keyword evidence="3" id="KW-0723">Serine/threonine-protein kinase</keyword>
<dbReference type="Pfam" id="PF18394">
    <property type="entry name" value="TBK1_CCD1"/>
    <property type="match status" value="1"/>
</dbReference>
<evidence type="ECO:0000313" key="11">
    <source>
        <dbReference type="EMBL" id="KAK8384588.1"/>
    </source>
</evidence>
<dbReference type="FunFam" id="3.30.200.20:FF:000106">
    <property type="entry name" value="serine/threonine-protein kinase TBK1 isoform X1"/>
    <property type="match status" value="1"/>
</dbReference>
<dbReference type="Proteomes" id="UP001487740">
    <property type="component" value="Unassembled WGS sequence"/>
</dbReference>
<dbReference type="InterPro" id="IPR041309">
    <property type="entry name" value="TBK1_CC1"/>
</dbReference>
<dbReference type="GO" id="GO:0006950">
    <property type="term" value="P:response to stress"/>
    <property type="evidence" value="ECO:0007669"/>
    <property type="project" value="UniProtKB-ARBA"/>
</dbReference>
<dbReference type="InterPro" id="IPR051180">
    <property type="entry name" value="IKK"/>
</dbReference>
<evidence type="ECO:0000256" key="9">
    <source>
        <dbReference type="SAM" id="MobiDB-lite"/>
    </source>
</evidence>
<evidence type="ECO:0000256" key="1">
    <source>
        <dbReference type="ARBA" id="ARBA00004496"/>
    </source>
</evidence>
<dbReference type="InterPro" id="IPR000719">
    <property type="entry name" value="Prot_kinase_dom"/>
</dbReference>
<dbReference type="GO" id="GO:0005524">
    <property type="term" value="F:ATP binding"/>
    <property type="evidence" value="ECO:0007669"/>
    <property type="project" value="UniProtKB-UniRule"/>
</dbReference>
<dbReference type="PANTHER" id="PTHR22969:SF15">
    <property type="entry name" value="FI05319P"/>
    <property type="match status" value="1"/>
</dbReference>
<dbReference type="InterPro" id="IPR011009">
    <property type="entry name" value="Kinase-like_dom_sf"/>
</dbReference>
<evidence type="ECO:0000256" key="3">
    <source>
        <dbReference type="ARBA" id="ARBA00022527"/>
    </source>
</evidence>
<name>A0AAW0TBN8_SCYPA</name>
<dbReference type="SMART" id="SM00220">
    <property type="entry name" value="S_TKc"/>
    <property type="match status" value="1"/>
</dbReference>
<dbReference type="Gene3D" id="3.30.200.20">
    <property type="entry name" value="Phosphorylase Kinase, domain 1"/>
    <property type="match status" value="1"/>
</dbReference>
<gene>
    <name evidence="11" type="ORF">O3P69_014277</name>
</gene>
<dbReference type="Gene3D" id="1.10.510.10">
    <property type="entry name" value="Transferase(Phosphotransferase) domain 1"/>
    <property type="match status" value="1"/>
</dbReference>
<dbReference type="Pfam" id="PF00069">
    <property type="entry name" value="Pkinase"/>
    <property type="match status" value="1"/>
</dbReference>
<organism evidence="11 12">
    <name type="scientific">Scylla paramamosain</name>
    <name type="common">Mud crab</name>
    <dbReference type="NCBI Taxonomy" id="85552"/>
    <lineage>
        <taxon>Eukaryota</taxon>
        <taxon>Metazoa</taxon>
        <taxon>Ecdysozoa</taxon>
        <taxon>Arthropoda</taxon>
        <taxon>Crustacea</taxon>
        <taxon>Multicrustacea</taxon>
        <taxon>Malacostraca</taxon>
        <taxon>Eumalacostraca</taxon>
        <taxon>Eucarida</taxon>
        <taxon>Decapoda</taxon>
        <taxon>Pleocyemata</taxon>
        <taxon>Brachyura</taxon>
        <taxon>Eubrachyura</taxon>
        <taxon>Portunoidea</taxon>
        <taxon>Portunidae</taxon>
        <taxon>Portuninae</taxon>
        <taxon>Scylla</taxon>
    </lineage>
</organism>
<keyword evidence="2" id="KW-0963">Cytoplasm</keyword>
<dbReference type="CDD" id="cd12219">
    <property type="entry name" value="Ubl_TBK1_like"/>
    <property type="match status" value="1"/>
</dbReference>
<comment type="caution">
    <text evidence="11">The sequence shown here is derived from an EMBL/GenBank/DDBJ whole genome shotgun (WGS) entry which is preliminary data.</text>
</comment>
<accession>A0AAW0TBN8</accession>
<dbReference type="Pfam" id="PF18396">
    <property type="entry name" value="TBK1_ULD"/>
    <property type="match status" value="1"/>
</dbReference>
<evidence type="ECO:0000256" key="6">
    <source>
        <dbReference type="ARBA" id="ARBA00022777"/>
    </source>
</evidence>
<feature type="compositionally biased region" description="Low complexity" evidence="9">
    <location>
        <begin position="7"/>
        <end position="19"/>
    </location>
</feature>
<sequence>MVVARQHISTQHTSTTFHSSTDRQPMLKCAKMASKKASETSKREVSVSGMSFLRGSANYVWCTTSVLGKGATGAVFQGVNRHTGEPVAVKTFNQLSHMRPHEVQMREFEVLKKVNHESIVKLLAIEEEQEGRGKVIVMELCTGGSLFNILDDPENSHGLEEGEFLLVLSHLAAGMKHLRDNNLVHRDLKPGNIMKFIDIDGSTIYKLTDFGAARELQDDQQFMSLYGTEEYLHPDMYERAVLRKPVGKTFGARVDLWSIGVTLYHVATGMLPFRPYGGRRNKETMYHITTEKAPGVISGVQTSENGPIEWCTTLPETCQLSLGLRKLVTPLLAGLLEVDPQRMWNFERFFQEVTMILSRKVAHVFLVNKVQPLTIYMDPEHRYEELQYLICEQTDMNPVNQLLLYDKKHFTSVVAMDQPASSYPSTTPRTPLVLFSKQDDDVTLTLPETPAVKFGSFPALVSVEHDATVGKSMCAVGHAVKRKIDYFSKCVHLIEYSVLMFIEVIVQELTNLRSQLNHVQALTSTVSDRFSQLVANHRRFLMLTQMCGGNQDVSTQALRERMEDLVNNKVDTEKSVRDSLNAIVPVVNQLFERVVTGAQLRRQWQQVRSDAASVERAPNKAATLVNKLRESWQHLLRDRAARTLTFNDEQFHLLEKMKIKETAKSLETLLASVTATLHCTTDHLADWCKVAKVQRVQTEIEQADLEKHEALLYSFQATLGDTEESYHLTLSELLATIKDRKLQDDARLQIESDEGSDSRTSARTIDSKDSKKSRKDSINRTRVRLSLQEMCEAQEEVMRLLQENGTIIKRFQRLTALTQSGSDEG</sequence>
<dbReference type="EMBL" id="JARAKH010000034">
    <property type="protein sequence ID" value="KAK8384588.1"/>
    <property type="molecule type" value="Genomic_DNA"/>
</dbReference>
<feature type="compositionally biased region" description="Basic and acidic residues" evidence="9">
    <location>
        <begin position="765"/>
        <end position="779"/>
    </location>
</feature>
<proteinExistence type="predicted"/>
<dbReference type="PROSITE" id="PS00107">
    <property type="entry name" value="PROTEIN_KINASE_ATP"/>
    <property type="match status" value="1"/>
</dbReference>
<protein>
    <recommendedName>
        <fullName evidence="10">Protein kinase domain-containing protein</fullName>
    </recommendedName>
</protein>
<dbReference type="PANTHER" id="PTHR22969">
    <property type="entry name" value="IKB KINASE"/>
    <property type="match status" value="1"/>
</dbReference>
<keyword evidence="5 8" id="KW-0547">Nucleotide-binding</keyword>
<dbReference type="GO" id="GO:0004674">
    <property type="term" value="F:protein serine/threonine kinase activity"/>
    <property type="evidence" value="ECO:0007669"/>
    <property type="project" value="UniProtKB-KW"/>
</dbReference>
<dbReference type="GO" id="GO:0045089">
    <property type="term" value="P:positive regulation of innate immune response"/>
    <property type="evidence" value="ECO:0007669"/>
    <property type="project" value="UniProtKB-ARBA"/>
</dbReference>
<dbReference type="PROSITE" id="PS50011">
    <property type="entry name" value="PROTEIN_KINASE_DOM"/>
    <property type="match status" value="1"/>
</dbReference>
<keyword evidence="7 8" id="KW-0067">ATP-binding</keyword>
<evidence type="ECO:0000256" key="4">
    <source>
        <dbReference type="ARBA" id="ARBA00022679"/>
    </source>
</evidence>
<dbReference type="AlphaFoldDB" id="A0AAW0TBN8"/>
<dbReference type="InterPro" id="IPR041087">
    <property type="entry name" value="TBK1_ULD"/>
</dbReference>
<keyword evidence="6" id="KW-0418">Kinase</keyword>
<dbReference type="FunFam" id="1.10.510.10:FF:000100">
    <property type="entry name" value="inhibitor of nuclear factor kappa-B kinase subunit epsilon"/>
    <property type="match status" value="1"/>
</dbReference>
<feature type="region of interest" description="Disordered" evidence="9">
    <location>
        <begin position="1"/>
        <end position="25"/>
    </location>
</feature>
<feature type="domain" description="Protein kinase" evidence="10">
    <location>
        <begin position="61"/>
        <end position="366"/>
    </location>
</feature>
<dbReference type="InterPro" id="IPR017441">
    <property type="entry name" value="Protein_kinase_ATP_BS"/>
</dbReference>
<keyword evidence="4" id="KW-0808">Transferase</keyword>
<evidence type="ECO:0000256" key="7">
    <source>
        <dbReference type="ARBA" id="ARBA00022840"/>
    </source>
</evidence>
<keyword evidence="12" id="KW-1185">Reference proteome</keyword>
<dbReference type="Gene3D" id="1.20.1270.420">
    <property type="match status" value="1"/>
</dbReference>
<evidence type="ECO:0000259" key="10">
    <source>
        <dbReference type="PROSITE" id="PS50011"/>
    </source>
</evidence>
<evidence type="ECO:0000256" key="2">
    <source>
        <dbReference type="ARBA" id="ARBA00022490"/>
    </source>
</evidence>
<dbReference type="GO" id="GO:0009967">
    <property type="term" value="P:positive regulation of signal transduction"/>
    <property type="evidence" value="ECO:0007669"/>
    <property type="project" value="UniProtKB-ARBA"/>
</dbReference>
<dbReference type="GO" id="GO:0010628">
    <property type="term" value="P:positive regulation of gene expression"/>
    <property type="evidence" value="ECO:0007669"/>
    <property type="project" value="UniProtKB-ARBA"/>
</dbReference>
<reference evidence="11 12" key="1">
    <citation type="submission" date="2023-03" db="EMBL/GenBank/DDBJ databases">
        <title>High-quality genome of Scylla paramamosain provides insights in environmental adaptation.</title>
        <authorList>
            <person name="Zhang L."/>
        </authorList>
    </citation>
    <scope>NUCLEOTIDE SEQUENCE [LARGE SCALE GENOMIC DNA]</scope>
    <source>
        <strain evidence="11">LZ_2023a</strain>
        <tissue evidence="11">Muscle</tissue>
    </source>
</reference>
<evidence type="ECO:0000313" key="12">
    <source>
        <dbReference type="Proteomes" id="UP001487740"/>
    </source>
</evidence>
<evidence type="ECO:0000256" key="5">
    <source>
        <dbReference type="ARBA" id="ARBA00022741"/>
    </source>
</evidence>
<dbReference type="SUPFAM" id="SSF56112">
    <property type="entry name" value="Protein kinase-like (PK-like)"/>
    <property type="match status" value="1"/>
</dbReference>
<comment type="subcellular location">
    <subcellularLocation>
        <location evidence="1">Cytoplasm</location>
    </subcellularLocation>
</comment>
<feature type="region of interest" description="Disordered" evidence="9">
    <location>
        <begin position="749"/>
        <end position="779"/>
    </location>
</feature>
<evidence type="ECO:0000256" key="8">
    <source>
        <dbReference type="PROSITE-ProRule" id="PRU10141"/>
    </source>
</evidence>
<feature type="binding site" evidence="8">
    <location>
        <position position="90"/>
    </location>
    <ligand>
        <name>ATP</name>
        <dbReference type="ChEBI" id="CHEBI:30616"/>
    </ligand>
</feature>